<evidence type="ECO:0000313" key="3">
    <source>
        <dbReference type="EMBL" id="VVN70405.1"/>
    </source>
</evidence>
<dbReference type="Proteomes" id="UP000326557">
    <property type="component" value="Unassembled WGS sequence"/>
</dbReference>
<dbReference type="GO" id="GO:0031640">
    <property type="term" value="P:killing of cells of another organism"/>
    <property type="evidence" value="ECO:0007669"/>
    <property type="project" value="UniProtKB-KW"/>
</dbReference>
<reference evidence="3 4" key="1">
    <citation type="submission" date="2019-09" db="EMBL/GenBank/DDBJ databases">
        <authorList>
            <person name="Chandra G."/>
            <person name="Truman W A."/>
        </authorList>
    </citation>
    <scope>NUCLEOTIDE SEQUENCE [LARGE SCALE GENOMIC DNA]</scope>
    <source>
        <strain evidence="3">PS704</strain>
    </source>
</reference>
<proteinExistence type="inferred from homology"/>
<evidence type="ECO:0000313" key="4">
    <source>
        <dbReference type="Proteomes" id="UP000326557"/>
    </source>
</evidence>
<dbReference type="GO" id="GO:0005737">
    <property type="term" value="C:cytoplasm"/>
    <property type="evidence" value="ECO:0007669"/>
    <property type="project" value="UniProtKB-SubCell"/>
</dbReference>
<gene>
    <name evidence="3" type="ORF">PS704_00385</name>
</gene>
<keyword evidence="2" id="KW-0808">Transferase</keyword>
<dbReference type="AlphaFoldDB" id="A0A5E6ZWZ8"/>
<accession>A0A5E6ZWZ8</accession>
<evidence type="ECO:0000256" key="1">
    <source>
        <dbReference type="ARBA" id="ARBA00005686"/>
    </source>
</evidence>
<evidence type="ECO:0000256" key="2">
    <source>
        <dbReference type="RuleBase" id="RU368102"/>
    </source>
</evidence>
<name>A0A5E6ZWZ8_PSEFL</name>
<dbReference type="GO" id="GO:0009404">
    <property type="term" value="P:toxin metabolic process"/>
    <property type="evidence" value="ECO:0007669"/>
    <property type="project" value="UniProtKB-UniRule"/>
</dbReference>
<keyword evidence="2" id="KW-0012">Acyltransferase</keyword>
<comment type="function">
    <text evidence="2">Involved in fatty acylation of protoxin at internal lysine residues, thereby converting it to the active toxin.</text>
</comment>
<keyword evidence="2" id="KW-0204">Cytolysis</keyword>
<dbReference type="InterPro" id="IPR003996">
    <property type="entry name" value="RTX_toxin-activating_protC_bac"/>
</dbReference>
<dbReference type="Pfam" id="PF02794">
    <property type="entry name" value="HlyC"/>
    <property type="match status" value="1"/>
</dbReference>
<dbReference type="GO" id="GO:0016746">
    <property type="term" value="F:acyltransferase activity"/>
    <property type="evidence" value="ECO:0007669"/>
    <property type="project" value="UniProtKB-UniRule"/>
</dbReference>
<keyword evidence="2" id="KW-0963">Cytoplasm</keyword>
<dbReference type="EMBL" id="CABVHP010000001">
    <property type="protein sequence ID" value="VVN70405.1"/>
    <property type="molecule type" value="Genomic_DNA"/>
</dbReference>
<protein>
    <recommendedName>
        <fullName evidence="2">RTX toxin-activating lysine-acyltransferase</fullName>
        <ecNumber evidence="2">2.3.1.-</ecNumber>
    </recommendedName>
</protein>
<organism evidence="3 4">
    <name type="scientific">Pseudomonas fluorescens</name>
    <dbReference type="NCBI Taxonomy" id="294"/>
    <lineage>
        <taxon>Bacteria</taxon>
        <taxon>Pseudomonadati</taxon>
        <taxon>Pseudomonadota</taxon>
        <taxon>Gammaproteobacteria</taxon>
        <taxon>Pseudomonadales</taxon>
        <taxon>Pseudomonadaceae</taxon>
        <taxon>Pseudomonas</taxon>
    </lineage>
</organism>
<sequence>MLLGYANMIIFKCQAYSVFRIITLDFWISPAIEHRQIIFLFDSTTKPIGYITWAHLAPDAEHRLLKDPSFLLHPSEWNEGGANLDY</sequence>
<comment type="subcellular location">
    <subcellularLocation>
        <location evidence="2">Cytoplasm</location>
    </subcellularLocation>
</comment>
<dbReference type="EC" id="2.3.1.-" evidence="2"/>
<comment type="similarity">
    <text evidence="1 2">Belongs to the RTX toxin acyltransferase family.</text>
</comment>